<organism evidence="2">
    <name type="scientific">Acidithiobacillus ferrivorans</name>
    <dbReference type="NCBI Taxonomy" id="160808"/>
    <lineage>
        <taxon>Bacteria</taxon>
        <taxon>Pseudomonadati</taxon>
        <taxon>Pseudomonadota</taxon>
        <taxon>Acidithiobacillia</taxon>
        <taxon>Acidithiobacillales</taxon>
        <taxon>Acidithiobacillaceae</taxon>
        <taxon>Acidithiobacillus</taxon>
    </lineage>
</organism>
<dbReference type="SUPFAM" id="SSF53098">
    <property type="entry name" value="Ribonuclease H-like"/>
    <property type="match status" value="1"/>
</dbReference>
<dbReference type="InterPro" id="IPR023292">
    <property type="entry name" value="NTP_PyroPHydrolase-like_dom_sf"/>
</dbReference>
<evidence type="ECO:0000313" key="2">
    <source>
        <dbReference type="EMBL" id="CDQ10550.1"/>
    </source>
</evidence>
<dbReference type="Proteomes" id="UP000193925">
    <property type="component" value="Chromosome AFERRI"/>
</dbReference>
<protein>
    <recommendedName>
        <fullName evidence="1">RNase H type-1 domain-containing protein</fullName>
    </recommendedName>
</protein>
<keyword evidence="4" id="KW-1185">Reference proteome</keyword>
<reference evidence="2" key="1">
    <citation type="submission" date="2014-03" db="EMBL/GenBank/DDBJ databases">
        <authorList>
            <person name="Genoscope - CEA"/>
        </authorList>
    </citation>
    <scope>NUCLEOTIDE SEQUENCE [LARGE SCALE GENOMIC DNA]</scope>
    <source>
        <strain evidence="2">CF27</strain>
    </source>
</reference>
<dbReference type="AlphaFoldDB" id="A0A060UQ60"/>
<dbReference type="InterPro" id="IPR002156">
    <property type="entry name" value="RNaseH_domain"/>
</dbReference>
<feature type="domain" description="RNase H type-1" evidence="1">
    <location>
        <begin position="131"/>
        <end position="158"/>
    </location>
</feature>
<dbReference type="Pfam" id="PF00075">
    <property type="entry name" value="RNase_H"/>
    <property type="match status" value="1"/>
</dbReference>
<evidence type="ECO:0000259" key="1">
    <source>
        <dbReference type="Pfam" id="PF00075"/>
    </source>
</evidence>
<dbReference type="EMBL" id="CCCS020000035">
    <property type="protein sequence ID" value="CDQ10550.1"/>
    <property type="molecule type" value="Genomic_DNA"/>
</dbReference>
<evidence type="ECO:0000313" key="3">
    <source>
        <dbReference type="EMBL" id="SMH64581.1"/>
    </source>
</evidence>
<dbReference type="InterPro" id="IPR012337">
    <property type="entry name" value="RNaseH-like_sf"/>
</dbReference>
<dbReference type="GO" id="GO:0003676">
    <property type="term" value="F:nucleic acid binding"/>
    <property type="evidence" value="ECO:0007669"/>
    <property type="project" value="InterPro"/>
</dbReference>
<dbReference type="InterPro" id="IPR036397">
    <property type="entry name" value="RNaseH_sf"/>
</dbReference>
<reference evidence="3 4" key="3">
    <citation type="submission" date="2017-03" db="EMBL/GenBank/DDBJ databases">
        <authorList>
            <person name="Regsiter A."/>
            <person name="William W."/>
        </authorList>
    </citation>
    <scope>NUCLEOTIDE SEQUENCE [LARGE SCALE GENOMIC DNA]</scope>
    <source>
        <strain evidence="3">PRJEB5721</strain>
    </source>
</reference>
<name>A0A060UQ60_9PROT</name>
<gene>
    <name evidence="3" type="ORF">AFERRI_10614</name>
    <name evidence="2" type="ORF">AFERRI_400331</name>
</gene>
<sequence>MENPNILEASESYDQIKAFMRGAGQSTPDHYQILTPEERVLRARLILEEALETIVLGPGIQIGVKHRDGLAHIDRPESGGKFLQQFTLNAAWDLDMAEFVDGVMDLNVVGLGGLVAAGVPDMALHNEYLVRKVTLEWVRGHNGHPENEMADRLANRGLSEKCLAGCE</sequence>
<dbReference type="Gene3D" id="3.30.420.10">
    <property type="entry name" value="Ribonuclease H-like superfamily/Ribonuclease H"/>
    <property type="match status" value="1"/>
</dbReference>
<proteinExistence type="predicted"/>
<reference evidence="2" key="2">
    <citation type="submission" date="2014-07" db="EMBL/GenBank/DDBJ databases">
        <title>Initial genome analysis of the psychrotolerant acidophile Acidithiobacillus ferrivorans CF27: insights into iron and sulfur oxidation pathways and into biofilm formation.</title>
        <authorList>
            <person name="Talla E."/>
            <person name="Hedrich S."/>
            <person name="Mangenot S."/>
            <person name="Ji B."/>
            <person name="Johnson D.B."/>
            <person name="Barbe V."/>
            <person name="Bonnefoy V."/>
        </authorList>
    </citation>
    <scope>NUCLEOTIDE SEQUENCE [LARGE SCALE GENOMIC DNA]</scope>
    <source>
        <strain evidence="2">CF27</strain>
    </source>
</reference>
<dbReference type="EMBL" id="LT841305">
    <property type="protein sequence ID" value="SMH64581.1"/>
    <property type="molecule type" value="Genomic_DNA"/>
</dbReference>
<dbReference type="GO" id="GO:0004523">
    <property type="term" value="F:RNA-DNA hybrid ribonuclease activity"/>
    <property type="evidence" value="ECO:0007669"/>
    <property type="project" value="InterPro"/>
</dbReference>
<dbReference type="RefSeq" id="WP_035193088.1">
    <property type="nucleotide sequence ID" value="NZ_CCCS020000035.1"/>
</dbReference>
<dbReference type="Gene3D" id="1.10.3420.10">
    <property type="entry name" value="putative ntp pyrophosphohydrolase like domain"/>
    <property type="match status" value="1"/>
</dbReference>
<evidence type="ECO:0000313" key="4">
    <source>
        <dbReference type="Proteomes" id="UP000193925"/>
    </source>
</evidence>
<accession>A0A060UQ60</accession>